<feature type="compositionally biased region" description="Basic and acidic residues" evidence="1">
    <location>
        <begin position="32"/>
        <end position="47"/>
    </location>
</feature>
<dbReference type="Proteomes" id="UP001487740">
    <property type="component" value="Unassembled WGS sequence"/>
</dbReference>
<protein>
    <submittedName>
        <fullName evidence="2">Uncharacterized protein</fullName>
    </submittedName>
</protein>
<dbReference type="AlphaFoldDB" id="A0AAW0U5Q8"/>
<feature type="region of interest" description="Disordered" evidence="1">
    <location>
        <begin position="144"/>
        <end position="213"/>
    </location>
</feature>
<accession>A0AAW0U5Q8</accession>
<proteinExistence type="predicted"/>
<evidence type="ECO:0000313" key="3">
    <source>
        <dbReference type="Proteomes" id="UP001487740"/>
    </source>
</evidence>
<feature type="compositionally biased region" description="Pro residues" evidence="1">
    <location>
        <begin position="203"/>
        <end position="213"/>
    </location>
</feature>
<feature type="region of interest" description="Disordered" evidence="1">
    <location>
        <begin position="78"/>
        <end position="97"/>
    </location>
</feature>
<reference evidence="2 3" key="1">
    <citation type="submission" date="2023-03" db="EMBL/GenBank/DDBJ databases">
        <title>High-quality genome of Scylla paramamosain provides insights in environmental adaptation.</title>
        <authorList>
            <person name="Zhang L."/>
        </authorList>
    </citation>
    <scope>NUCLEOTIDE SEQUENCE [LARGE SCALE GENOMIC DNA]</scope>
    <source>
        <strain evidence="2">LZ_2023a</strain>
        <tissue evidence="2">Muscle</tissue>
    </source>
</reference>
<evidence type="ECO:0000256" key="1">
    <source>
        <dbReference type="SAM" id="MobiDB-lite"/>
    </source>
</evidence>
<feature type="region of interest" description="Disordered" evidence="1">
    <location>
        <begin position="1"/>
        <end position="50"/>
    </location>
</feature>
<dbReference type="EMBL" id="JARAKH010000018">
    <property type="protein sequence ID" value="KAK8395060.1"/>
    <property type="molecule type" value="Genomic_DNA"/>
</dbReference>
<keyword evidence="3" id="KW-1185">Reference proteome</keyword>
<gene>
    <name evidence="2" type="ORF">O3P69_006072</name>
</gene>
<organism evidence="2 3">
    <name type="scientific">Scylla paramamosain</name>
    <name type="common">Mud crab</name>
    <dbReference type="NCBI Taxonomy" id="85552"/>
    <lineage>
        <taxon>Eukaryota</taxon>
        <taxon>Metazoa</taxon>
        <taxon>Ecdysozoa</taxon>
        <taxon>Arthropoda</taxon>
        <taxon>Crustacea</taxon>
        <taxon>Multicrustacea</taxon>
        <taxon>Malacostraca</taxon>
        <taxon>Eumalacostraca</taxon>
        <taxon>Eucarida</taxon>
        <taxon>Decapoda</taxon>
        <taxon>Pleocyemata</taxon>
        <taxon>Brachyura</taxon>
        <taxon>Eubrachyura</taxon>
        <taxon>Portunoidea</taxon>
        <taxon>Portunidae</taxon>
        <taxon>Portuninae</taxon>
        <taxon>Scylla</taxon>
    </lineage>
</organism>
<sequence length="213" mass="23209">MPGEEEEEKKNNNDHHHHQQQQQQQKTTTTTKKQDLRQRSEGGERRLNTVVGRVTRRVGCGLRVAAGNDRVNRVSGPVRVRFPGRRGSGRAGEGRGGGRVCVVGGGATHSGNGRRGKKWWWVSASECRCSDEFWVHRAVGRWEAGSPQRGSPPEPSPRQSVILTPPHQPDRYTAPATPPTGPPKPSRVSHCRAATTVSLGRPTDPPTPPPAGV</sequence>
<feature type="compositionally biased region" description="Pro residues" evidence="1">
    <location>
        <begin position="176"/>
        <end position="185"/>
    </location>
</feature>
<name>A0AAW0U5Q8_SCYPA</name>
<feature type="compositionally biased region" description="Low complexity" evidence="1">
    <location>
        <begin position="20"/>
        <end position="31"/>
    </location>
</feature>
<comment type="caution">
    <text evidence="2">The sequence shown here is derived from an EMBL/GenBank/DDBJ whole genome shotgun (WGS) entry which is preliminary data.</text>
</comment>
<evidence type="ECO:0000313" key="2">
    <source>
        <dbReference type="EMBL" id="KAK8395060.1"/>
    </source>
</evidence>